<protein>
    <submittedName>
        <fullName evidence="1">Uncharacterized protein</fullName>
    </submittedName>
</protein>
<gene>
    <name evidence="1" type="ORF">A1O3_04555</name>
</gene>
<comment type="caution">
    <text evidence="1">The sequence shown here is derived from an EMBL/GenBank/DDBJ whole genome shotgun (WGS) entry which is preliminary data.</text>
</comment>
<proteinExistence type="predicted"/>
<dbReference type="EMBL" id="AMGY01000003">
    <property type="protein sequence ID" value="EXJ87594.1"/>
    <property type="molecule type" value="Genomic_DNA"/>
</dbReference>
<keyword evidence="2" id="KW-1185">Reference proteome</keyword>
<reference evidence="1 2" key="1">
    <citation type="submission" date="2013-03" db="EMBL/GenBank/DDBJ databases">
        <title>The Genome Sequence of Capronia epimyces CBS 606.96.</title>
        <authorList>
            <consortium name="The Broad Institute Genomics Platform"/>
            <person name="Cuomo C."/>
            <person name="de Hoog S."/>
            <person name="Gorbushina A."/>
            <person name="Walker B."/>
            <person name="Young S.K."/>
            <person name="Zeng Q."/>
            <person name="Gargeya S."/>
            <person name="Fitzgerald M."/>
            <person name="Haas B."/>
            <person name="Abouelleil A."/>
            <person name="Allen A.W."/>
            <person name="Alvarado L."/>
            <person name="Arachchi H.M."/>
            <person name="Berlin A.M."/>
            <person name="Chapman S.B."/>
            <person name="Gainer-Dewar J."/>
            <person name="Goldberg J."/>
            <person name="Griggs A."/>
            <person name="Gujja S."/>
            <person name="Hansen M."/>
            <person name="Howarth C."/>
            <person name="Imamovic A."/>
            <person name="Ireland A."/>
            <person name="Larimer J."/>
            <person name="McCowan C."/>
            <person name="Murphy C."/>
            <person name="Pearson M."/>
            <person name="Poon T.W."/>
            <person name="Priest M."/>
            <person name="Roberts A."/>
            <person name="Saif S."/>
            <person name="Shea T."/>
            <person name="Sisk P."/>
            <person name="Sykes S."/>
            <person name="Wortman J."/>
            <person name="Nusbaum C."/>
            <person name="Birren B."/>
        </authorList>
    </citation>
    <scope>NUCLEOTIDE SEQUENCE [LARGE SCALE GENOMIC DNA]</scope>
    <source>
        <strain evidence="1 2">CBS 606.96</strain>
    </source>
</reference>
<accession>W9YZ74</accession>
<dbReference type="GeneID" id="19168673"/>
<dbReference type="RefSeq" id="XP_007732873.1">
    <property type="nucleotide sequence ID" value="XM_007734683.1"/>
</dbReference>
<organism evidence="1 2">
    <name type="scientific">Capronia epimyces CBS 606.96</name>
    <dbReference type="NCBI Taxonomy" id="1182542"/>
    <lineage>
        <taxon>Eukaryota</taxon>
        <taxon>Fungi</taxon>
        <taxon>Dikarya</taxon>
        <taxon>Ascomycota</taxon>
        <taxon>Pezizomycotina</taxon>
        <taxon>Eurotiomycetes</taxon>
        <taxon>Chaetothyriomycetidae</taxon>
        <taxon>Chaetothyriales</taxon>
        <taxon>Herpotrichiellaceae</taxon>
        <taxon>Capronia</taxon>
    </lineage>
</organism>
<sequence length="268" mass="30141">MGVVLSVFCRVRSAIFAKMFRLVKGEKTRGFFKSRHASQYDTPGHSFPAGFFPPEEPSASILKTPRGTAEKKADMMRRPVVWEQPLPKPDFVCLTPIPPAVVRARPSGLEPRDRTYGRLGQTKICRPEARRAVETSPAPCRLGMIRHLPPLTSITNHLNNHHGGFFTPAERQEICTRYLHQGYLVKDDENGCRRAKQNGHHPFLPALSGFCCPVDRCVAYTTPKTVQFKMCRRDTTLKPQPCTVSYLWGEPKHLFVVLEDGDANAAES</sequence>
<evidence type="ECO:0000313" key="1">
    <source>
        <dbReference type="EMBL" id="EXJ87594.1"/>
    </source>
</evidence>
<dbReference type="HOGENOM" id="CLU_1038280_0_0_1"/>
<dbReference type="Proteomes" id="UP000019478">
    <property type="component" value="Unassembled WGS sequence"/>
</dbReference>
<dbReference type="AlphaFoldDB" id="W9YZ74"/>
<name>W9YZ74_9EURO</name>
<evidence type="ECO:0000313" key="2">
    <source>
        <dbReference type="Proteomes" id="UP000019478"/>
    </source>
</evidence>